<dbReference type="EC" id="3.5.3.22" evidence="5"/>
<evidence type="ECO:0000256" key="4">
    <source>
        <dbReference type="RuleBase" id="RU003684"/>
    </source>
</evidence>
<dbReference type="PANTHER" id="PTHR11358:SF26">
    <property type="entry name" value="GUANIDINO ACID HYDROLASE, MITOCHONDRIAL"/>
    <property type="match status" value="1"/>
</dbReference>
<dbReference type="GO" id="GO:0033972">
    <property type="term" value="F:proclavaminate amidinohydrolase activity"/>
    <property type="evidence" value="ECO:0007669"/>
    <property type="project" value="UniProtKB-EC"/>
</dbReference>
<dbReference type="GO" id="GO:0046872">
    <property type="term" value="F:metal ion binding"/>
    <property type="evidence" value="ECO:0007669"/>
    <property type="project" value="UniProtKB-KW"/>
</dbReference>
<dbReference type="SUPFAM" id="SSF52768">
    <property type="entry name" value="Arginase/deacetylase"/>
    <property type="match status" value="1"/>
</dbReference>
<evidence type="ECO:0000256" key="2">
    <source>
        <dbReference type="ARBA" id="ARBA00022723"/>
    </source>
</evidence>
<comment type="caution">
    <text evidence="5">The sequence shown here is derived from an EMBL/GenBank/DDBJ whole genome shotgun (WGS) entry which is preliminary data.</text>
</comment>
<dbReference type="GO" id="GO:0033389">
    <property type="term" value="P:putrescine biosynthetic process from arginine, via agmatine"/>
    <property type="evidence" value="ECO:0007669"/>
    <property type="project" value="TreeGrafter"/>
</dbReference>
<name>A0A2S9YL51_9BACT</name>
<dbReference type="Pfam" id="PF00491">
    <property type="entry name" value="Arginase"/>
    <property type="match status" value="1"/>
</dbReference>
<protein>
    <submittedName>
        <fullName evidence="5">Proclavaminate amidinohydrolase</fullName>
        <ecNumber evidence="5">3.5.3.22</ecNumber>
    </submittedName>
</protein>
<evidence type="ECO:0000313" key="6">
    <source>
        <dbReference type="Proteomes" id="UP000237968"/>
    </source>
</evidence>
<evidence type="ECO:0000313" key="5">
    <source>
        <dbReference type="EMBL" id="PRQ05840.1"/>
    </source>
</evidence>
<proteinExistence type="inferred from homology"/>
<comment type="similarity">
    <text evidence="1">Belongs to the arginase family. Agmatinase subfamily.</text>
</comment>
<keyword evidence="6" id="KW-1185">Reference proteome</keyword>
<dbReference type="InterPro" id="IPR020855">
    <property type="entry name" value="Ureohydrolase_Mn_BS"/>
</dbReference>
<accession>A0A2S9YL51</accession>
<sequence>MGRSLKLHPHFERVPGSPRHAFLRSEPDQILELTPDALVVLERFATPARVDEVLPGASAEMLAFIETLVELELLVGPELQPPPYGWEAPLQPMFRLPVWPNVLPGSSPPIVVLGARFDDATSSAYPRGARDGPTALRRAGSSFPLRVRVGVEAAGLPHVELGERMLVGAVMADAGDLVTDPGCAWPVFAAALEARMRLLGERARCLLLGGDHSVTLPALRALAEVHPGGFGVLHFDAHGDLGPVDEPATVTHANVMRHALALPQVAKLVQVGVRGFQALPPERDAYRRFTAADVERDPESIVAAVDPQLPWYVSVDVDVLDPSVAPGTGAPEPDGLRLRQLREALRACLLGRRVVGADLVECHDQPGDRLTGRVGAQIVLELADLMDRGRP</sequence>
<dbReference type="InterPro" id="IPR023696">
    <property type="entry name" value="Ureohydrolase_dom_sf"/>
</dbReference>
<gene>
    <name evidence="5" type="primary">pah</name>
    <name evidence="5" type="ORF">ENSA5_01600</name>
</gene>
<dbReference type="Proteomes" id="UP000237968">
    <property type="component" value="Unassembled WGS sequence"/>
</dbReference>
<evidence type="ECO:0000256" key="1">
    <source>
        <dbReference type="ARBA" id="ARBA00009227"/>
    </source>
</evidence>
<dbReference type="PROSITE" id="PS01053">
    <property type="entry name" value="ARGINASE_1"/>
    <property type="match status" value="1"/>
</dbReference>
<reference evidence="5 6" key="1">
    <citation type="submission" date="2018-03" db="EMBL/GenBank/DDBJ databases">
        <title>Draft Genome Sequences of the Obligatory Marine Myxobacteria Enhygromyxa salina SWB005.</title>
        <authorList>
            <person name="Poehlein A."/>
            <person name="Moghaddam J.A."/>
            <person name="Harms H."/>
            <person name="Alanjari M."/>
            <person name="Koenig G.M."/>
            <person name="Daniel R."/>
            <person name="Schaeberle T.F."/>
        </authorList>
    </citation>
    <scope>NUCLEOTIDE SEQUENCE [LARGE SCALE GENOMIC DNA]</scope>
    <source>
        <strain evidence="5 6">SWB005</strain>
    </source>
</reference>
<keyword evidence="3 4" id="KW-0378">Hydrolase</keyword>
<organism evidence="5 6">
    <name type="scientific">Enhygromyxa salina</name>
    <dbReference type="NCBI Taxonomy" id="215803"/>
    <lineage>
        <taxon>Bacteria</taxon>
        <taxon>Pseudomonadati</taxon>
        <taxon>Myxococcota</taxon>
        <taxon>Polyangia</taxon>
        <taxon>Nannocystales</taxon>
        <taxon>Nannocystaceae</taxon>
        <taxon>Enhygromyxa</taxon>
    </lineage>
</organism>
<dbReference type="PANTHER" id="PTHR11358">
    <property type="entry name" value="ARGINASE/AGMATINASE"/>
    <property type="match status" value="1"/>
</dbReference>
<evidence type="ECO:0000256" key="3">
    <source>
        <dbReference type="ARBA" id="ARBA00022801"/>
    </source>
</evidence>
<keyword evidence="2" id="KW-0479">Metal-binding</keyword>
<dbReference type="PROSITE" id="PS51409">
    <property type="entry name" value="ARGINASE_2"/>
    <property type="match status" value="1"/>
</dbReference>
<dbReference type="Gene3D" id="3.40.800.10">
    <property type="entry name" value="Ureohydrolase domain"/>
    <property type="match status" value="1"/>
</dbReference>
<dbReference type="InterPro" id="IPR006035">
    <property type="entry name" value="Ureohydrolase"/>
</dbReference>
<dbReference type="AlphaFoldDB" id="A0A2S9YL51"/>
<dbReference type="EMBL" id="PVNK01000005">
    <property type="protein sequence ID" value="PRQ05840.1"/>
    <property type="molecule type" value="Genomic_DNA"/>
</dbReference>
<dbReference type="GO" id="GO:0008783">
    <property type="term" value="F:agmatinase activity"/>
    <property type="evidence" value="ECO:0007669"/>
    <property type="project" value="TreeGrafter"/>
</dbReference>